<dbReference type="InterPro" id="IPR025669">
    <property type="entry name" value="AAA_dom"/>
</dbReference>
<protein>
    <submittedName>
        <fullName evidence="2">ParA</fullName>
    </submittedName>
</protein>
<evidence type="ECO:0000259" key="1">
    <source>
        <dbReference type="Pfam" id="PF13614"/>
    </source>
</evidence>
<accession>A0A8S5V5H2</accession>
<proteinExistence type="predicted"/>
<dbReference type="CDD" id="cd02042">
    <property type="entry name" value="ParAB_family"/>
    <property type="match status" value="1"/>
</dbReference>
<sequence length="261" mass="28815">MRIITLLNQKGGTGKTTTCINVGAALSRCGLKCLLVDIDPQGSLSQSGGFDELSDGDITTYEVLKGEDINRAIKTKHVKDSYDILPTDIRLSAGEIELVTVDRRNYLLKDALAKLKKSYDFILIDCPPSLNIFTLMALTAATEVIIPVQAQYLPLKGVAQIRDTVELVKERFNPELEIGGVLLTFYDERRNLDKDVLEALEQAFEGKVFKTKISQNTKIAEAPSYGKDVINYSINSKGSVQYRALAAEILGHETTEREVSV</sequence>
<dbReference type="Pfam" id="PF13614">
    <property type="entry name" value="AAA_31"/>
    <property type="match status" value="1"/>
</dbReference>
<evidence type="ECO:0000313" key="2">
    <source>
        <dbReference type="EMBL" id="DAG01948.1"/>
    </source>
</evidence>
<dbReference type="InterPro" id="IPR027417">
    <property type="entry name" value="P-loop_NTPase"/>
</dbReference>
<dbReference type="PANTHER" id="PTHR13696">
    <property type="entry name" value="P-LOOP CONTAINING NUCLEOSIDE TRIPHOSPHATE HYDROLASE"/>
    <property type="match status" value="1"/>
</dbReference>
<dbReference type="PIRSF" id="PIRSF009320">
    <property type="entry name" value="Nuc_binding_HP_1000"/>
    <property type="match status" value="1"/>
</dbReference>
<dbReference type="InterPro" id="IPR050678">
    <property type="entry name" value="DNA_Partitioning_ATPase"/>
</dbReference>
<dbReference type="FunFam" id="3.40.50.300:FF:000285">
    <property type="entry name" value="Sporulation initiation inhibitor Soj"/>
    <property type="match status" value="1"/>
</dbReference>
<feature type="domain" description="AAA" evidence="1">
    <location>
        <begin position="1"/>
        <end position="178"/>
    </location>
</feature>
<dbReference type="SUPFAM" id="SSF52540">
    <property type="entry name" value="P-loop containing nucleoside triphosphate hydrolases"/>
    <property type="match status" value="1"/>
</dbReference>
<organism evidence="2">
    <name type="scientific">Myoviridae sp. ctrEx11</name>
    <dbReference type="NCBI Taxonomy" id="2825180"/>
    <lineage>
        <taxon>Viruses</taxon>
        <taxon>Duplodnaviria</taxon>
        <taxon>Heunggongvirae</taxon>
        <taxon>Uroviricota</taxon>
        <taxon>Caudoviricetes</taxon>
    </lineage>
</organism>
<dbReference type="Gene3D" id="3.40.50.300">
    <property type="entry name" value="P-loop containing nucleotide triphosphate hydrolases"/>
    <property type="match status" value="1"/>
</dbReference>
<name>A0A8S5V5H2_9CAUD</name>
<reference evidence="2" key="1">
    <citation type="journal article" date="2021" name="Proc. Natl. Acad. Sci. U.S.A.">
        <title>A Catalog of Tens of Thousands of Viruses from Human Metagenomes Reveals Hidden Associations with Chronic Diseases.</title>
        <authorList>
            <person name="Tisza M.J."/>
            <person name="Buck C.B."/>
        </authorList>
    </citation>
    <scope>NUCLEOTIDE SEQUENCE</scope>
    <source>
        <strain evidence="2">CtrEx11</strain>
    </source>
</reference>
<dbReference type="EMBL" id="BK016200">
    <property type="protein sequence ID" value="DAG01948.1"/>
    <property type="molecule type" value="Genomic_DNA"/>
</dbReference>
<dbReference type="PANTHER" id="PTHR13696:SF99">
    <property type="entry name" value="COBYRINIC ACID AC-DIAMIDE SYNTHASE"/>
    <property type="match status" value="1"/>
</dbReference>